<feature type="coiled-coil region" evidence="3">
    <location>
        <begin position="70"/>
        <end position="136"/>
    </location>
</feature>
<evidence type="ECO:0000256" key="2">
    <source>
        <dbReference type="ARBA" id="ARBA00022729"/>
    </source>
</evidence>
<organism evidence="5 6">
    <name type="scientific">Bacteroides fragilis str. 3988T(B)14</name>
    <dbReference type="NCBI Taxonomy" id="1339315"/>
    <lineage>
        <taxon>Bacteria</taxon>
        <taxon>Pseudomonadati</taxon>
        <taxon>Bacteroidota</taxon>
        <taxon>Bacteroidia</taxon>
        <taxon>Bacteroidales</taxon>
        <taxon>Bacteroidaceae</taxon>
        <taxon>Bacteroides</taxon>
    </lineage>
</organism>
<evidence type="ECO:0000256" key="3">
    <source>
        <dbReference type="SAM" id="Coils"/>
    </source>
</evidence>
<dbReference type="GO" id="GO:0051082">
    <property type="term" value="F:unfolded protein binding"/>
    <property type="evidence" value="ECO:0007669"/>
    <property type="project" value="InterPro"/>
</dbReference>
<accession>A0A015UHU1</accession>
<dbReference type="GO" id="GO:0050821">
    <property type="term" value="P:protein stabilization"/>
    <property type="evidence" value="ECO:0007669"/>
    <property type="project" value="TreeGrafter"/>
</dbReference>
<dbReference type="PANTHER" id="PTHR35089:SF1">
    <property type="entry name" value="CHAPERONE PROTEIN SKP"/>
    <property type="match status" value="1"/>
</dbReference>
<dbReference type="PATRIC" id="fig|1339315.3.peg.3343"/>
<dbReference type="SMART" id="SM00935">
    <property type="entry name" value="OmpH"/>
    <property type="match status" value="1"/>
</dbReference>
<reference evidence="5 6" key="1">
    <citation type="submission" date="2014-02" db="EMBL/GenBank/DDBJ databases">
        <authorList>
            <person name="Sears C."/>
            <person name="Carroll K."/>
            <person name="Sack B.R."/>
            <person name="Qadri F."/>
            <person name="Myers L.L."/>
            <person name="Chung G.-T."/>
            <person name="Escheverria P."/>
            <person name="Fraser C.M."/>
            <person name="Sadzewicz L."/>
            <person name="Shefchek K.A."/>
            <person name="Tallon L."/>
            <person name="Das S.P."/>
            <person name="Daugherty S."/>
            <person name="Mongodin E.F."/>
        </authorList>
    </citation>
    <scope>NUCLEOTIDE SEQUENCE [LARGE SCALE GENOMIC DNA]</scope>
    <source>
        <strain evidence="6">3988T(B)14</strain>
    </source>
</reference>
<evidence type="ECO:0000313" key="6">
    <source>
        <dbReference type="Proteomes" id="UP000020529"/>
    </source>
</evidence>
<evidence type="ECO:0000256" key="4">
    <source>
        <dbReference type="SAM" id="SignalP"/>
    </source>
</evidence>
<keyword evidence="3" id="KW-0175">Coiled coil</keyword>
<dbReference type="PANTHER" id="PTHR35089">
    <property type="entry name" value="CHAPERONE PROTEIN SKP"/>
    <property type="match status" value="1"/>
</dbReference>
<dbReference type="Pfam" id="PF03938">
    <property type="entry name" value="OmpH"/>
    <property type="match status" value="1"/>
</dbReference>
<feature type="signal peptide" evidence="4">
    <location>
        <begin position="1"/>
        <end position="26"/>
    </location>
</feature>
<dbReference type="Gene3D" id="3.30.910.20">
    <property type="entry name" value="Skp domain"/>
    <property type="match status" value="1"/>
</dbReference>
<evidence type="ECO:0000313" key="5">
    <source>
        <dbReference type="EMBL" id="EXY73508.1"/>
    </source>
</evidence>
<comment type="caution">
    <text evidence="5">The sequence shown here is derived from an EMBL/GenBank/DDBJ whole genome shotgun (WGS) entry which is preliminary data.</text>
</comment>
<proteinExistence type="inferred from homology"/>
<name>A0A015UHU1_BACFG</name>
<dbReference type="RefSeq" id="WP_005789239.1">
    <property type="nucleotide sequence ID" value="NZ_JGCY01000356.1"/>
</dbReference>
<gene>
    <name evidence="5" type="ORF">M124_2654</name>
</gene>
<sequence length="201" mass="22492">MKRMNYLINGFAALAFLFLFSQCAGKADNAAAPAASGNANATSGLKIAYVEVDTLLSQYNFCKDLNADMISKEENSRMVLNQKANELRKSQQEFQKKYESNAFISPERAQQEYARLGKLEQDLQALQNKLATEMASENAKNSQILRDSINAFLKEYNKTKGYNLIISNTSFDNLLYADSTLNITKEIVDGLNARYTPVAKK</sequence>
<dbReference type="SUPFAM" id="SSF111384">
    <property type="entry name" value="OmpH-like"/>
    <property type="match status" value="1"/>
</dbReference>
<dbReference type="GeneID" id="60367200"/>
<keyword evidence="2 4" id="KW-0732">Signal</keyword>
<feature type="chain" id="PRO_5001477570" evidence="4">
    <location>
        <begin position="27"/>
        <end position="201"/>
    </location>
</feature>
<protein>
    <submittedName>
        <fullName evidence="5">Outer membrane family protein</fullName>
    </submittedName>
</protein>
<dbReference type="EMBL" id="JGCY01000356">
    <property type="protein sequence ID" value="EXY73508.1"/>
    <property type="molecule type" value="Genomic_DNA"/>
</dbReference>
<dbReference type="Proteomes" id="UP000020529">
    <property type="component" value="Unassembled WGS sequence"/>
</dbReference>
<dbReference type="GO" id="GO:0005829">
    <property type="term" value="C:cytosol"/>
    <property type="evidence" value="ECO:0007669"/>
    <property type="project" value="TreeGrafter"/>
</dbReference>
<dbReference type="AlphaFoldDB" id="A0A015UHU1"/>
<dbReference type="InterPro" id="IPR005632">
    <property type="entry name" value="Chaperone_Skp"/>
</dbReference>
<dbReference type="InterPro" id="IPR024930">
    <property type="entry name" value="Skp_dom_sf"/>
</dbReference>
<evidence type="ECO:0000256" key="1">
    <source>
        <dbReference type="ARBA" id="ARBA00009091"/>
    </source>
</evidence>
<comment type="similarity">
    <text evidence="1">Belongs to the Skp family.</text>
</comment>